<dbReference type="OrthoDB" id="2339399at2"/>
<keyword evidence="2" id="KW-1185">Reference proteome</keyword>
<organism evidence="1 2">
    <name type="scientific">Lentilactobacillus sunkii DSM 19904</name>
    <dbReference type="NCBI Taxonomy" id="1423808"/>
    <lineage>
        <taxon>Bacteria</taxon>
        <taxon>Bacillati</taxon>
        <taxon>Bacillota</taxon>
        <taxon>Bacilli</taxon>
        <taxon>Lactobacillales</taxon>
        <taxon>Lactobacillaceae</taxon>
        <taxon>Lentilactobacillus</taxon>
    </lineage>
</organism>
<accession>A0A0R1KW24</accession>
<proteinExistence type="predicted"/>
<comment type="caution">
    <text evidence="1">The sequence shown here is derived from an EMBL/GenBank/DDBJ whole genome shotgun (WGS) entry which is preliminary data.</text>
</comment>
<dbReference type="Proteomes" id="UP000051581">
    <property type="component" value="Unassembled WGS sequence"/>
</dbReference>
<sequence length="267" mass="30871">MNMKIKKIILNLLILASYLFLIVLAAMGDAKINENKIITVFSLSAALIIYEYNHWNWLFVVWHKICAEIFGDTVSWKGSHEFFLKDNSDFKKIALDFKMKLIENEGFSFDVSRIQENSADFEVNIKGLYSKIRLQMEPANGYDTFHLSFSSNTSYRDSKNQINLFDGILSYLQKVVTNQIIPASENDMASGLKEALKVKIIMAKYNPFYKICLHHFDKDNELNWYLTIKEEKNLKVEITKHQLIVTSDNQSKIIKVLKNYVAISTVG</sequence>
<dbReference type="RefSeq" id="WP_057826062.1">
    <property type="nucleotide sequence ID" value="NZ_AZEA01000020.1"/>
</dbReference>
<name>A0A0R1KW24_9LACO</name>
<reference evidence="1 2" key="1">
    <citation type="journal article" date="2015" name="Genome Announc.">
        <title>Expanding the biotechnology potential of lactobacilli through comparative genomics of 213 strains and associated genera.</title>
        <authorList>
            <person name="Sun Z."/>
            <person name="Harris H.M."/>
            <person name="McCann A."/>
            <person name="Guo C."/>
            <person name="Argimon S."/>
            <person name="Zhang W."/>
            <person name="Yang X."/>
            <person name="Jeffery I.B."/>
            <person name="Cooney J.C."/>
            <person name="Kagawa T.F."/>
            <person name="Liu W."/>
            <person name="Song Y."/>
            <person name="Salvetti E."/>
            <person name="Wrobel A."/>
            <person name="Rasinkangas P."/>
            <person name="Parkhill J."/>
            <person name="Rea M.C."/>
            <person name="O'Sullivan O."/>
            <person name="Ritari J."/>
            <person name="Douillard F.P."/>
            <person name="Paul Ross R."/>
            <person name="Yang R."/>
            <person name="Briner A.E."/>
            <person name="Felis G.E."/>
            <person name="de Vos W.M."/>
            <person name="Barrangou R."/>
            <person name="Klaenhammer T.R."/>
            <person name="Caufield P.W."/>
            <person name="Cui Y."/>
            <person name="Zhang H."/>
            <person name="O'Toole P.W."/>
        </authorList>
    </citation>
    <scope>NUCLEOTIDE SEQUENCE [LARGE SCALE GENOMIC DNA]</scope>
    <source>
        <strain evidence="1 2">DSM 19904</strain>
    </source>
</reference>
<dbReference type="AlphaFoldDB" id="A0A0R1KW24"/>
<evidence type="ECO:0000313" key="2">
    <source>
        <dbReference type="Proteomes" id="UP000051581"/>
    </source>
</evidence>
<evidence type="ECO:0000313" key="1">
    <source>
        <dbReference type="EMBL" id="KRK87488.1"/>
    </source>
</evidence>
<dbReference type="EMBL" id="AZEA01000020">
    <property type="protein sequence ID" value="KRK87488.1"/>
    <property type="molecule type" value="Genomic_DNA"/>
</dbReference>
<protein>
    <submittedName>
        <fullName evidence="1">Uncharacterized protein</fullName>
    </submittedName>
</protein>
<gene>
    <name evidence="1" type="ORF">FD17_GL001241</name>
</gene>
<dbReference type="PATRIC" id="fig|1423808.3.peg.1253"/>